<dbReference type="SUPFAM" id="SSF82199">
    <property type="entry name" value="SET domain"/>
    <property type="match status" value="1"/>
</dbReference>
<feature type="domain" description="SET" evidence="9">
    <location>
        <begin position="1228"/>
        <end position="1360"/>
    </location>
</feature>
<dbReference type="PANTHER" id="PTHR47325">
    <property type="entry name" value="HISTONE-LYSINE N-METHYLTRANSFERASE SUVR5"/>
    <property type="match status" value="1"/>
</dbReference>
<evidence type="ECO:0000313" key="12">
    <source>
        <dbReference type="EMBL" id="CAE6004782.1"/>
    </source>
</evidence>
<keyword evidence="2" id="KW-0158">Chromosome</keyword>
<dbReference type="GO" id="GO:0032259">
    <property type="term" value="P:methylation"/>
    <property type="evidence" value="ECO:0007669"/>
    <property type="project" value="UniProtKB-KW"/>
</dbReference>
<dbReference type="GO" id="GO:0005694">
    <property type="term" value="C:chromosome"/>
    <property type="evidence" value="ECO:0007669"/>
    <property type="project" value="UniProtKB-SubCell"/>
</dbReference>
<evidence type="ECO:0000256" key="7">
    <source>
        <dbReference type="SAM" id="MobiDB-lite"/>
    </source>
</evidence>
<name>A0A8S2A0H2_ARAAE</name>
<feature type="region of interest" description="Disordered" evidence="7">
    <location>
        <begin position="353"/>
        <end position="372"/>
    </location>
</feature>
<feature type="domain" description="Post-SET" evidence="11">
    <location>
        <begin position="1370"/>
        <end position="1386"/>
    </location>
</feature>
<evidence type="ECO:0000256" key="1">
    <source>
        <dbReference type="ARBA" id="ARBA00004286"/>
    </source>
</evidence>
<accession>A0A8S2A0H2</accession>
<dbReference type="InterPro" id="IPR001214">
    <property type="entry name" value="SET_dom"/>
</dbReference>
<dbReference type="InterPro" id="IPR003616">
    <property type="entry name" value="Post-SET_dom"/>
</dbReference>
<dbReference type="InterPro" id="IPR007728">
    <property type="entry name" value="Pre-SET_dom"/>
</dbReference>
<organism evidence="12 13">
    <name type="scientific">Arabidopsis arenosa</name>
    <name type="common">Sand rock-cress</name>
    <name type="synonym">Cardaminopsis arenosa</name>
    <dbReference type="NCBI Taxonomy" id="38785"/>
    <lineage>
        <taxon>Eukaryota</taxon>
        <taxon>Viridiplantae</taxon>
        <taxon>Streptophyta</taxon>
        <taxon>Embryophyta</taxon>
        <taxon>Tracheophyta</taxon>
        <taxon>Spermatophyta</taxon>
        <taxon>Magnoliopsida</taxon>
        <taxon>eudicotyledons</taxon>
        <taxon>Gunneridae</taxon>
        <taxon>Pentapetalae</taxon>
        <taxon>rosids</taxon>
        <taxon>malvids</taxon>
        <taxon>Brassicales</taxon>
        <taxon>Brassicaceae</taxon>
        <taxon>Camelineae</taxon>
        <taxon>Arabidopsis</taxon>
    </lineage>
</organism>
<dbReference type="PROSITE" id="PS50868">
    <property type="entry name" value="POST_SET"/>
    <property type="match status" value="1"/>
</dbReference>
<evidence type="ECO:0008006" key="14">
    <source>
        <dbReference type="Google" id="ProtNLM"/>
    </source>
</evidence>
<evidence type="ECO:0000256" key="5">
    <source>
        <dbReference type="ARBA" id="ARBA00022691"/>
    </source>
</evidence>
<dbReference type="Pfam" id="PF05033">
    <property type="entry name" value="Pre-SET"/>
    <property type="match status" value="1"/>
</dbReference>
<keyword evidence="4" id="KW-0808">Transferase</keyword>
<keyword evidence="5" id="KW-0949">S-adenosyl-L-methionine</keyword>
<evidence type="ECO:0000256" key="4">
    <source>
        <dbReference type="ARBA" id="ARBA00022679"/>
    </source>
</evidence>
<dbReference type="InterPro" id="IPR013087">
    <property type="entry name" value="Znf_C2H2_type"/>
</dbReference>
<evidence type="ECO:0000256" key="6">
    <source>
        <dbReference type="PROSITE-ProRule" id="PRU00042"/>
    </source>
</evidence>
<dbReference type="GO" id="GO:0005634">
    <property type="term" value="C:nucleus"/>
    <property type="evidence" value="ECO:0007669"/>
    <property type="project" value="InterPro"/>
</dbReference>
<evidence type="ECO:0000259" key="10">
    <source>
        <dbReference type="PROSITE" id="PS50867"/>
    </source>
</evidence>
<dbReference type="PROSITE" id="PS50867">
    <property type="entry name" value="PRE_SET"/>
    <property type="match status" value="1"/>
</dbReference>
<keyword evidence="6" id="KW-0862">Zinc</keyword>
<dbReference type="SMART" id="SM00317">
    <property type="entry name" value="SET"/>
    <property type="match status" value="1"/>
</dbReference>
<evidence type="ECO:0000313" key="13">
    <source>
        <dbReference type="Proteomes" id="UP000682877"/>
    </source>
</evidence>
<keyword evidence="6" id="KW-0479">Metal-binding</keyword>
<evidence type="ECO:0000259" key="9">
    <source>
        <dbReference type="PROSITE" id="PS50280"/>
    </source>
</evidence>
<dbReference type="Pfam" id="PF00856">
    <property type="entry name" value="SET"/>
    <property type="match status" value="1"/>
</dbReference>
<reference evidence="12" key="1">
    <citation type="submission" date="2021-01" db="EMBL/GenBank/DDBJ databases">
        <authorList>
            <person name="Bezrukov I."/>
        </authorList>
    </citation>
    <scope>NUCLEOTIDE SEQUENCE</scope>
</reference>
<dbReference type="Gene3D" id="3.30.160.60">
    <property type="entry name" value="Classic Zinc Finger"/>
    <property type="match status" value="1"/>
</dbReference>
<keyword evidence="6" id="KW-0863">Zinc-finger</keyword>
<dbReference type="Pfam" id="PF18868">
    <property type="entry name" value="zf-C2H2_3rep"/>
    <property type="match status" value="1"/>
</dbReference>
<dbReference type="Gene3D" id="2.170.270.10">
    <property type="entry name" value="SET domain"/>
    <property type="match status" value="1"/>
</dbReference>
<evidence type="ECO:0000256" key="3">
    <source>
        <dbReference type="ARBA" id="ARBA00022603"/>
    </source>
</evidence>
<gene>
    <name evidence="12" type="ORF">AARE701A_LOCUS9393</name>
</gene>
<evidence type="ECO:0000259" key="11">
    <source>
        <dbReference type="PROSITE" id="PS50868"/>
    </source>
</evidence>
<feature type="compositionally biased region" description="Polar residues" evidence="7">
    <location>
        <begin position="353"/>
        <end position="362"/>
    </location>
</feature>
<comment type="subcellular location">
    <subcellularLocation>
        <location evidence="1">Chromosome</location>
    </subcellularLocation>
</comment>
<sequence>MEVEMDELVLDVDVEEATGSELLVKPEPGDDFNAVKPSTDLVTVMEVTGPIGNNGEGESSPSEPKWLQQDEPIALWVKWRGKWQAGIRCAKADWPLTTLRGKPTHDRKKYCVIFFPHTKNYSWADMQLVRSINEFPDPIAYKSHKIGIKLVKDLTAARRYIMRKLTVGIFNIVDQFPSEVVSEAARDIIIWKEFAMEATRSTSYHDLGIMLVKLHSMILQRYMDPIWLENSFPLWVQKCNNAVNAESIELLNEEFDNCIKWSEVKSLSESPMQPMLFSEWKTWKHDIAKWFSISRRGVGEIAQPNSKSEFNSDVQASRKRPKLEIRRAETTIGSQMESDTSPQGLTAIDSEFFSSRGNTNTPEAMKDENPLMNTPENGLDLWDGIVVEAGGSQVMKTKETNGLSHPHINESVLKKPFGSGNKSQQCIAFIESKGRQCVRWANEGDVYCCVHLASRFTTKSTKNEGSPAVEAPMCGGVTVLGTKCKHRSLPGFLYCKKHRPHTEMEKPDDSSSLLVKRKVAEIMSTLETNQCQDLVPFGEPEGPSFENQEPHGATSFTEMFEHRSQEDNLCIGSCSENSYIPCNEFSTKHSLYCEQHLPNWLKRARNGKSRIISKEVFVDLLRGCLSREEKLALHQACDIFYKLFKSVLSLRNSVPMEVQIDWAKAEASRNADVGVGEFLMKLVSNERERLTRIWGFATGADEEDVSLSEYPNRLLAITNAWADDDKGEETKDKEKWSFSGFACAICLDSFVKRKLLEIHVEERHHVQFAEKCMLLQCIPCGSHFGDKEQLLLHVQAVHPSECKSITVAPECNLTNGESSQKPEAGSSQIVVSQNNENTSGVHKFVCKFCGLKFNLLPDLGRHHQAEHMGTSLVGSRGPKKGIRFNTYRMKSGRLSRPNKFKKSLGAVSYRIRNRAGVNMKRRIQGSKPLSTEGNTGVSAPPDDSRNFDGTTDAHCSVVSNILLSKVQKAKHRPNNLDILSAARSACCRVSLETSLEAKFGDLPDRIYLKAAKLCGEQGVQVQWHQEGYICSNGCKPVKDPNLLRPLIPRQENDRFGIAMDPGLHSNLELEVDECHCIMEAHHFSKRPFGNTAVLCKDISFGKESVPICVVDDGLLNSGKPYDRPWESFTYVTNSILHPSMELVKENLQLRCGCRSSVCSPVTCDHVYLFGNDFEDARDIYGKSMMFRFPYDGKQRIILEEGYPVYECNKFCGCSRTCQNRVLQNGIRVKLEVFRTESKGWGLRACEHILRGTFVCEYIGEVLDQQEANKRRNQYGKEGCSYLLDIDANINDIGRLMEEEPDYAIDATTHGNISRFINHSCSPNLVNHQVIVESMESPLAHIGLYASMDIAAGEEITRDYGRRPVPSEQENEHPCHCKATNCRGLLS</sequence>
<dbReference type="Proteomes" id="UP000682877">
    <property type="component" value="Chromosome 4"/>
</dbReference>
<dbReference type="PROSITE" id="PS00028">
    <property type="entry name" value="ZINC_FINGER_C2H2_1"/>
    <property type="match status" value="2"/>
</dbReference>
<feature type="domain" description="Pre-SET" evidence="10">
    <location>
        <begin position="1149"/>
        <end position="1225"/>
    </location>
</feature>
<dbReference type="SMART" id="SM00468">
    <property type="entry name" value="PreSET"/>
    <property type="match status" value="1"/>
</dbReference>
<feature type="domain" description="C2H2-type" evidence="8">
    <location>
        <begin position="775"/>
        <end position="803"/>
    </location>
</feature>
<dbReference type="InterPro" id="IPR046341">
    <property type="entry name" value="SET_dom_sf"/>
</dbReference>
<dbReference type="PROSITE" id="PS50280">
    <property type="entry name" value="SET"/>
    <property type="match status" value="1"/>
</dbReference>
<feature type="compositionally biased region" description="Polar residues" evidence="7">
    <location>
        <begin position="927"/>
        <end position="937"/>
    </location>
</feature>
<evidence type="ECO:0000256" key="2">
    <source>
        <dbReference type="ARBA" id="ARBA00022454"/>
    </source>
</evidence>
<dbReference type="PANTHER" id="PTHR47325:SF1">
    <property type="entry name" value="HISTONE-LYSINE N-METHYLTRANSFERASE SUVR5"/>
    <property type="match status" value="1"/>
</dbReference>
<dbReference type="GO" id="GO:0008270">
    <property type="term" value="F:zinc ion binding"/>
    <property type="evidence" value="ECO:0007669"/>
    <property type="project" value="UniProtKB-KW"/>
</dbReference>
<dbReference type="EMBL" id="LR999454">
    <property type="protein sequence ID" value="CAE6004782.1"/>
    <property type="molecule type" value="Genomic_DNA"/>
</dbReference>
<feature type="region of interest" description="Disordered" evidence="7">
    <location>
        <begin position="924"/>
        <end position="944"/>
    </location>
</feature>
<keyword evidence="13" id="KW-1185">Reference proteome</keyword>
<dbReference type="InterPro" id="IPR040689">
    <property type="entry name" value="SUVR5_Znf-C2H2_3rpt"/>
</dbReference>
<proteinExistence type="predicted"/>
<dbReference type="GO" id="GO:0042054">
    <property type="term" value="F:histone methyltransferase activity"/>
    <property type="evidence" value="ECO:0007669"/>
    <property type="project" value="InterPro"/>
</dbReference>
<feature type="domain" description="C2H2-type" evidence="8">
    <location>
        <begin position="844"/>
        <end position="872"/>
    </location>
</feature>
<dbReference type="SMART" id="SM00355">
    <property type="entry name" value="ZnF_C2H2"/>
    <property type="match status" value="3"/>
</dbReference>
<keyword evidence="3" id="KW-0489">Methyltransferase</keyword>
<dbReference type="SMART" id="SM00508">
    <property type="entry name" value="PostSET"/>
    <property type="match status" value="1"/>
</dbReference>
<dbReference type="PROSITE" id="PS50157">
    <property type="entry name" value="ZINC_FINGER_C2H2_2"/>
    <property type="match status" value="2"/>
</dbReference>
<evidence type="ECO:0000259" key="8">
    <source>
        <dbReference type="PROSITE" id="PS50157"/>
    </source>
</evidence>
<protein>
    <recommendedName>
        <fullName evidence="14">Histone-lysine N-methyltransferase SUVR5</fullName>
    </recommendedName>
</protein>